<evidence type="ECO:0008006" key="3">
    <source>
        <dbReference type="Google" id="ProtNLM"/>
    </source>
</evidence>
<dbReference type="EMBL" id="FZOT01000004">
    <property type="protein sequence ID" value="SNS61830.1"/>
    <property type="molecule type" value="Genomic_DNA"/>
</dbReference>
<keyword evidence="2" id="KW-1185">Reference proteome</keyword>
<proteinExistence type="predicted"/>
<dbReference type="RefSeq" id="WP_089399001.1">
    <property type="nucleotide sequence ID" value="NZ_FZOT01000004.1"/>
</dbReference>
<evidence type="ECO:0000313" key="2">
    <source>
        <dbReference type="Proteomes" id="UP000198284"/>
    </source>
</evidence>
<sequence>MSDAIGGYFSLEVPRFDGFPYPVAHRFQSARAAFAALLDQGRPARVWMPSYLCDAMLEPLAAASVPTSFYSLDADFMPDGSLQPGESDWILYVNYFGLHGESAKAVATRYGSQRLIVDNSQAFFCPPEEVLATLYSPRKFFGVPDGGLLACAAFTPVAPSEDERSPSRSLHLLTRLDGAVEKGYAQFQEAERSFSDVAPKRMSRLTNALLDGIDYDAARRRRNANFRQLDDALAHVNEFSFAASEQNGPLCYPLLSRDEGLRDALIANRIFIPRYWPDVLQRVGPGSREAAWVNAVHPLPCDHRYGESDMARIIEVVRKRISA</sequence>
<dbReference type="AlphaFoldDB" id="A0A239FYH2"/>
<protein>
    <recommendedName>
        <fullName evidence="3">dTDP-4-amino-4,6-dideoxygalactose transaminase</fullName>
    </recommendedName>
</protein>
<evidence type="ECO:0000313" key="1">
    <source>
        <dbReference type="EMBL" id="SNS61830.1"/>
    </source>
</evidence>
<accession>A0A239FYH2</accession>
<dbReference type="InterPro" id="IPR015424">
    <property type="entry name" value="PyrdxlP-dep_Trfase"/>
</dbReference>
<gene>
    <name evidence="1" type="ORF">SAMN06265795_104152</name>
</gene>
<dbReference type="OrthoDB" id="8955051at2"/>
<reference evidence="1 2" key="1">
    <citation type="submission" date="2017-06" db="EMBL/GenBank/DDBJ databases">
        <authorList>
            <person name="Kim H.J."/>
            <person name="Triplett B.A."/>
        </authorList>
    </citation>
    <scope>NUCLEOTIDE SEQUENCE [LARGE SCALE GENOMIC DNA]</scope>
    <source>
        <strain evidence="1 2">U15</strain>
    </source>
</reference>
<organism evidence="1 2">
    <name type="scientific">Noviherbaspirillum humi</name>
    <dbReference type="NCBI Taxonomy" id="1688639"/>
    <lineage>
        <taxon>Bacteria</taxon>
        <taxon>Pseudomonadati</taxon>
        <taxon>Pseudomonadota</taxon>
        <taxon>Betaproteobacteria</taxon>
        <taxon>Burkholderiales</taxon>
        <taxon>Oxalobacteraceae</taxon>
        <taxon>Noviherbaspirillum</taxon>
    </lineage>
</organism>
<name>A0A239FYH2_9BURK</name>
<dbReference type="SUPFAM" id="SSF53383">
    <property type="entry name" value="PLP-dependent transferases"/>
    <property type="match status" value="1"/>
</dbReference>
<dbReference type="Proteomes" id="UP000198284">
    <property type="component" value="Unassembled WGS sequence"/>
</dbReference>